<dbReference type="AlphaFoldDB" id="A0A0N5D6A4"/>
<dbReference type="OMA" id="YARKWID"/>
<dbReference type="GO" id="GO:0003755">
    <property type="term" value="F:peptidyl-prolyl cis-trans isomerase activity"/>
    <property type="evidence" value="ECO:0007669"/>
    <property type="project" value="UniProtKB-KW"/>
</dbReference>
<proteinExistence type="predicted"/>
<dbReference type="SUPFAM" id="SSF54534">
    <property type="entry name" value="FKBP-like"/>
    <property type="match status" value="2"/>
</dbReference>
<dbReference type="PROSITE" id="PS50059">
    <property type="entry name" value="FKBP_PPIASE"/>
    <property type="match status" value="2"/>
</dbReference>
<dbReference type="STRING" id="103827.A0A0N5D6A4"/>
<reference evidence="6" key="1">
    <citation type="submission" date="2017-02" db="UniProtKB">
        <authorList>
            <consortium name="WormBaseParasite"/>
        </authorList>
    </citation>
    <scope>IDENTIFICATION</scope>
</reference>
<dbReference type="PANTHER" id="PTHR46046:SF5">
    <property type="entry name" value="PEPTIDYLPROLYL ISOMERASE"/>
    <property type="match status" value="1"/>
</dbReference>
<dbReference type="InterPro" id="IPR046357">
    <property type="entry name" value="PPIase_dom_sf"/>
</dbReference>
<dbReference type="InterPro" id="IPR051989">
    <property type="entry name" value="FKBP-like_isomerase"/>
</dbReference>
<dbReference type="Pfam" id="PF00254">
    <property type="entry name" value="FKBP_C"/>
    <property type="match status" value="2"/>
</dbReference>
<accession>A0A0N5D6A4</accession>
<sequence>MFVDACTVYARKWIDEDGVEIEIVKSISDEECTMKSEAGDTLEQYYRLTDERGRLIGTNFGEKPFKFMLGNGEVIRGMDTAMTGMCEGERRRVVIPPREASEMDGHLVDGIASDATLYYLLELKSIQKYNPGERWLDDDGLQITVLHKIDDYLCKQAKTGDVVQIHFTLFLQDGTFVDSTKTREPYQFMLGYGRVEGLDRAVNGMCQGEKRRIDIPPSLAKGEIGTAEKIKNDVYLHYQVELVKVSKKDEL</sequence>
<dbReference type="EC" id="5.2.1.8" evidence="2"/>
<evidence type="ECO:0000313" key="5">
    <source>
        <dbReference type="Proteomes" id="UP000276776"/>
    </source>
</evidence>
<dbReference type="Proteomes" id="UP000276776">
    <property type="component" value="Unassembled WGS sequence"/>
</dbReference>
<evidence type="ECO:0000256" key="2">
    <source>
        <dbReference type="PROSITE-ProRule" id="PRU00277"/>
    </source>
</evidence>
<evidence type="ECO:0000256" key="1">
    <source>
        <dbReference type="ARBA" id="ARBA00022737"/>
    </source>
</evidence>
<keyword evidence="5" id="KW-1185">Reference proteome</keyword>
<dbReference type="InterPro" id="IPR001179">
    <property type="entry name" value="PPIase_FKBP_dom"/>
</dbReference>
<feature type="domain" description="PPIase FKBP-type" evidence="3">
    <location>
        <begin position="39"/>
        <end position="127"/>
    </location>
</feature>
<dbReference type="EMBL" id="UYYF01004650">
    <property type="protein sequence ID" value="VDN06117.1"/>
    <property type="molecule type" value="Genomic_DNA"/>
</dbReference>
<dbReference type="WBParaSite" id="TCLT_0000855901-mRNA-1">
    <property type="protein sequence ID" value="TCLT_0000855901-mRNA-1"/>
    <property type="gene ID" value="TCLT_0000855901"/>
</dbReference>
<dbReference type="Gene3D" id="3.10.50.40">
    <property type="match status" value="2"/>
</dbReference>
<reference evidence="4 5" key="2">
    <citation type="submission" date="2018-11" db="EMBL/GenBank/DDBJ databases">
        <authorList>
            <consortium name="Pathogen Informatics"/>
        </authorList>
    </citation>
    <scope>NUCLEOTIDE SEQUENCE [LARGE SCALE GENOMIC DNA]</scope>
</reference>
<evidence type="ECO:0000313" key="6">
    <source>
        <dbReference type="WBParaSite" id="TCLT_0000855901-mRNA-1"/>
    </source>
</evidence>
<protein>
    <recommendedName>
        <fullName evidence="2">peptidylprolyl isomerase</fullName>
        <ecNumber evidence="2">5.2.1.8</ecNumber>
    </recommendedName>
</protein>
<dbReference type="GO" id="GO:0005783">
    <property type="term" value="C:endoplasmic reticulum"/>
    <property type="evidence" value="ECO:0007669"/>
    <property type="project" value="TreeGrafter"/>
</dbReference>
<organism evidence="6">
    <name type="scientific">Thelazia callipaeda</name>
    <name type="common">Oriental eyeworm</name>
    <name type="synonym">Parasitic nematode</name>
    <dbReference type="NCBI Taxonomy" id="103827"/>
    <lineage>
        <taxon>Eukaryota</taxon>
        <taxon>Metazoa</taxon>
        <taxon>Ecdysozoa</taxon>
        <taxon>Nematoda</taxon>
        <taxon>Chromadorea</taxon>
        <taxon>Rhabditida</taxon>
        <taxon>Spirurina</taxon>
        <taxon>Spiruromorpha</taxon>
        <taxon>Thelazioidea</taxon>
        <taxon>Thelaziidae</taxon>
        <taxon>Thelazia</taxon>
    </lineage>
</organism>
<name>A0A0N5D6A4_THECL</name>
<keyword evidence="1" id="KW-0677">Repeat</keyword>
<evidence type="ECO:0000313" key="4">
    <source>
        <dbReference type="EMBL" id="VDN06117.1"/>
    </source>
</evidence>
<dbReference type="PANTHER" id="PTHR46046">
    <property type="entry name" value="PEPTIDYLPROLYL ISOMERASE"/>
    <property type="match status" value="1"/>
</dbReference>
<comment type="catalytic activity">
    <reaction evidence="2">
        <text>[protein]-peptidylproline (omega=180) = [protein]-peptidylproline (omega=0)</text>
        <dbReference type="Rhea" id="RHEA:16237"/>
        <dbReference type="Rhea" id="RHEA-COMP:10747"/>
        <dbReference type="Rhea" id="RHEA-COMP:10748"/>
        <dbReference type="ChEBI" id="CHEBI:83833"/>
        <dbReference type="ChEBI" id="CHEBI:83834"/>
        <dbReference type="EC" id="5.2.1.8"/>
    </reaction>
</comment>
<evidence type="ECO:0000259" key="3">
    <source>
        <dbReference type="PROSITE" id="PS50059"/>
    </source>
</evidence>
<dbReference type="OrthoDB" id="77911at2759"/>
<keyword evidence="2" id="KW-0697">Rotamase</keyword>
<gene>
    <name evidence="4" type="ORF">TCLT_LOCUS8548</name>
</gene>
<feature type="domain" description="PPIase FKBP-type" evidence="3">
    <location>
        <begin position="160"/>
        <end position="246"/>
    </location>
</feature>
<keyword evidence="2" id="KW-0413">Isomerase</keyword>